<name>A0A8T0I810_CERPU</name>
<feature type="region of interest" description="Disordered" evidence="1">
    <location>
        <begin position="241"/>
        <end position="297"/>
    </location>
</feature>
<feature type="region of interest" description="Disordered" evidence="1">
    <location>
        <begin position="31"/>
        <end position="53"/>
    </location>
</feature>
<evidence type="ECO:0000313" key="2">
    <source>
        <dbReference type="EMBL" id="KAG0579810.1"/>
    </source>
</evidence>
<accession>A0A8T0I810</accession>
<protein>
    <submittedName>
        <fullName evidence="2">Uncharacterized protein</fullName>
    </submittedName>
</protein>
<feature type="region of interest" description="Disordered" evidence="1">
    <location>
        <begin position="1"/>
        <end position="20"/>
    </location>
</feature>
<gene>
    <name evidence="2" type="ORF">KC19_4G124900</name>
</gene>
<feature type="compositionally biased region" description="Basic residues" evidence="1">
    <location>
        <begin position="284"/>
        <end position="297"/>
    </location>
</feature>
<keyword evidence="3" id="KW-1185">Reference proteome</keyword>
<dbReference type="AlphaFoldDB" id="A0A8T0I810"/>
<evidence type="ECO:0000256" key="1">
    <source>
        <dbReference type="SAM" id="MobiDB-lite"/>
    </source>
</evidence>
<comment type="caution">
    <text evidence="2">The sequence shown here is derived from an EMBL/GenBank/DDBJ whole genome shotgun (WGS) entry which is preliminary data.</text>
</comment>
<dbReference type="EMBL" id="CM026424">
    <property type="protein sequence ID" value="KAG0579810.1"/>
    <property type="molecule type" value="Genomic_DNA"/>
</dbReference>
<proteinExistence type="predicted"/>
<organism evidence="2 3">
    <name type="scientific">Ceratodon purpureus</name>
    <name type="common">Fire moss</name>
    <name type="synonym">Dicranum purpureum</name>
    <dbReference type="NCBI Taxonomy" id="3225"/>
    <lineage>
        <taxon>Eukaryota</taxon>
        <taxon>Viridiplantae</taxon>
        <taxon>Streptophyta</taxon>
        <taxon>Embryophyta</taxon>
        <taxon>Bryophyta</taxon>
        <taxon>Bryophytina</taxon>
        <taxon>Bryopsida</taxon>
        <taxon>Dicranidae</taxon>
        <taxon>Pseudoditrichales</taxon>
        <taxon>Ditrichaceae</taxon>
        <taxon>Ceratodon</taxon>
    </lineage>
</organism>
<reference evidence="2" key="1">
    <citation type="submission" date="2020-06" db="EMBL/GenBank/DDBJ databases">
        <title>WGS assembly of Ceratodon purpureus strain R40.</title>
        <authorList>
            <person name="Carey S.B."/>
            <person name="Jenkins J."/>
            <person name="Shu S."/>
            <person name="Lovell J.T."/>
            <person name="Sreedasyam A."/>
            <person name="Maumus F."/>
            <person name="Tiley G.P."/>
            <person name="Fernandez-Pozo N."/>
            <person name="Barry K."/>
            <person name="Chen C."/>
            <person name="Wang M."/>
            <person name="Lipzen A."/>
            <person name="Daum C."/>
            <person name="Saski C.A."/>
            <person name="Payton A.C."/>
            <person name="Mcbreen J.C."/>
            <person name="Conrad R.E."/>
            <person name="Kollar L.M."/>
            <person name="Olsson S."/>
            <person name="Huttunen S."/>
            <person name="Landis J.B."/>
            <person name="Wickett N.J."/>
            <person name="Johnson M.G."/>
            <person name="Rensing S.A."/>
            <person name="Grimwood J."/>
            <person name="Schmutz J."/>
            <person name="Mcdaniel S.F."/>
        </authorList>
    </citation>
    <scope>NUCLEOTIDE SEQUENCE</scope>
    <source>
        <strain evidence="2">R40</strain>
    </source>
</reference>
<evidence type="ECO:0000313" key="3">
    <source>
        <dbReference type="Proteomes" id="UP000822688"/>
    </source>
</evidence>
<dbReference type="Proteomes" id="UP000822688">
    <property type="component" value="Chromosome 4"/>
</dbReference>
<sequence length="297" mass="32684">MATAMERANMGYDEARMEGKGPVGGAVDAAKAAAGKGTTGYDHTGLDHPSGLENRGVVDRDHAHHGGMLGHTEEELARLQTRSVITGESEPYAPNPNIKDLPKEFETRVQVIQKYPEMKTVEKTDMVKEVRNEERTVTVPKTRVVMDEVERVDRVPVVTEVPKTRIETVHRVVTEEREVTDMVPVVEYKEVPKVEQVPRVITEDVTERVTVPVVVEVPVTRKVEVPTGKYCEAPVEQVVNPGHGGMLHRTGSSSSSSSSDDEAESVPVQQINPDGNAYVAPAQPRKKKGLLNKILHH</sequence>